<dbReference type="AlphaFoldDB" id="A0A4R3TKW3"/>
<sequence>MNPRRSNRTLAGLLIIMMVIATLILSNVLFTMVTQKHFRSGVNVKDFKEPDISNTTVLKGNRGTIYDRGGEVIAQDEDTYTLVAILDKSRKGIGNVPAYVKNVDKTARLLAPKLDMKEDSIRDILQNAIDNKQYQTELGTKGKNLSKSVKESIEALELPGITFTKSVERSYPTGTFASHLIGYAQYNEQSGQIEGQMGLEKSLNTFLQGEDGIEVYQKDANGNILPGTKYTKKYAKNGNDVYLTLDRNVQLALQSSLKKTMKEVKADRGWGLVMEVETGKVLGWAGLPSFDLNKRDIKDYLDVPSQYLYEPGSVMKGITYAAALDSGNYPYNKKYDSGVFYFGTDEKGKIYRSATKVGGIQPIYDALNKNYGTISFDKGFIVSSNIAICELLTKYMDPSIYQDYVLNKFKFNQKVDIPFVENSKGNMNFTYASEKLNTGFGQGISVTALQMAQAYTAILNDGKMVRPYVVERIIDASSGKTIQQYDTKQVGQPISKKSADYVKKLMKQVIDDKMGTGHIRYRMDDVSIVAKTGTGQIANEHGQYGDIYTNSVMAAAPADDPKVMVYYAFESSEYLSYSGDPFKEVMKAALVAENITGEEGQNQETKKQNHVEWKEYTMPSLVNHTLRYAKQKLKEMDIDTVVIGNGNSIVAQFPKAGDAIMSNQRMFLLSDGAKIAMPNMKGWTKKDITAFWNLTHIEVQMEGSGSVRSQNVKTGKTISKDTIIKVKMK</sequence>
<evidence type="ECO:0000313" key="7">
    <source>
        <dbReference type="Proteomes" id="UP000295773"/>
    </source>
</evidence>
<gene>
    <name evidence="6" type="ORF">EDD61_1029</name>
</gene>
<organism evidence="6 7">
    <name type="scientific">Longicatena caecimuris</name>
    <dbReference type="NCBI Taxonomy" id="1796635"/>
    <lineage>
        <taxon>Bacteria</taxon>
        <taxon>Bacillati</taxon>
        <taxon>Bacillota</taxon>
        <taxon>Erysipelotrichia</taxon>
        <taxon>Erysipelotrichales</taxon>
        <taxon>Erysipelotrichaceae</taxon>
        <taxon>Longicatena</taxon>
    </lineage>
</organism>
<dbReference type="Pfam" id="PF03793">
    <property type="entry name" value="PASTA"/>
    <property type="match status" value="2"/>
</dbReference>
<dbReference type="SUPFAM" id="SSF56601">
    <property type="entry name" value="beta-lactamase/transpeptidase-like"/>
    <property type="match status" value="1"/>
</dbReference>
<keyword evidence="7" id="KW-1185">Reference proteome</keyword>
<dbReference type="Gene3D" id="3.90.1310.10">
    <property type="entry name" value="Penicillin-binding protein 2a (Domain 2)"/>
    <property type="match status" value="1"/>
</dbReference>
<dbReference type="InterPro" id="IPR005543">
    <property type="entry name" value="PASTA_dom"/>
</dbReference>
<evidence type="ECO:0000256" key="3">
    <source>
        <dbReference type="ARBA" id="ARBA00023136"/>
    </source>
</evidence>
<evidence type="ECO:0000259" key="5">
    <source>
        <dbReference type="PROSITE" id="PS51178"/>
    </source>
</evidence>
<evidence type="ECO:0000256" key="2">
    <source>
        <dbReference type="ARBA" id="ARBA00007171"/>
    </source>
</evidence>
<comment type="similarity">
    <text evidence="2">Belongs to the transpeptidase family.</text>
</comment>
<feature type="transmembrane region" description="Helical" evidence="4">
    <location>
        <begin position="12"/>
        <end position="33"/>
    </location>
</feature>
<proteinExistence type="inferred from homology"/>
<dbReference type="GO" id="GO:0071555">
    <property type="term" value="P:cell wall organization"/>
    <property type="evidence" value="ECO:0007669"/>
    <property type="project" value="TreeGrafter"/>
</dbReference>
<dbReference type="GO" id="GO:0008658">
    <property type="term" value="F:penicillin binding"/>
    <property type="evidence" value="ECO:0007669"/>
    <property type="project" value="InterPro"/>
</dbReference>
<dbReference type="SUPFAM" id="SSF56519">
    <property type="entry name" value="Penicillin binding protein dimerisation domain"/>
    <property type="match status" value="1"/>
</dbReference>
<dbReference type="Pfam" id="PF00905">
    <property type="entry name" value="Transpeptidase"/>
    <property type="match status" value="1"/>
</dbReference>
<accession>A0A4R3TKW3</accession>
<dbReference type="Pfam" id="PF03717">
    <property type="entry name" value="PBP_dimer"/>
    <property type="match status" value="1"/>
</dbReference>
<reference evidence="6 7" key="1">
    <citation type="submission" date="2019-03" db="EMBL/GenBank/DDBJ databases">
        <title>Genomic Encyclopedia of Type Strains, Phase IV (KMG-IV): sequencing the most valuable type-strain genomes for metagenomic binning, comparative biology and taxonomic classification.</title>
        <authorList>
            <person name="Goeker M."/>
        </authorList>
    </citation>
    <scope>NUCLEOTIDE SEQUENCE [LARGE SCALE GENOMIC DNA]</scope>
    <source>
        <strain evidence="6 7">DSM 29481</strain>
    </source>
</reference>
<dbReference type="Gene3D" id="3.30.70.2110">
    <property type="match status" value="1"/>
</dbReference>
<dbReference type="Proteomes" id="UP000295773">
    <property type="component" value="Unassembled WGS sequence"/>
</dbReference>
<comment type="subcellular location">
    <subcellularLocation>
        <location evidence="1">Membrane</location>
    </subcellularLocation>
</comment>
<protein>
    <submittedName>
        <fullName evidence="6">Penicillin-binding protein 2B</fullName>
    </submittedName>
</protein>
<keyword evidence="3 4" id="KW-0472">Membrane</keyword>
<dbReference type="SMART" id="SM00740">
    <property type="entry name" value="PASTA"/>
    <property type="match status" value="2"/>
</dbReference>
<evidence type="ECO:0000256" key="4">
    <source>
        <dbReference type="SAM" id="Phobius"/>
    </source>
</evidence>
<dbReference type="InterPro" id="IPR050515">
    <property type="entry name" value="Beta-lactam/transpept"/>
</dbReference>
<dbReference type="GO" id="GO:0005886">
    <property type="term" value="C:plasma membrane"/>
    <property type="evidence" value="ECO:0007669"/>
    <property type="project" value="TreeGrafter"/>
</dbReference>
<evidence type="ECO:0000313" key="6">
    <source>
        <dbReference type="EMBL" id="TCU63010.1"/>
    </source>
</evidence>
<dbReference type="Gene3D" id="3.40.710.10">
    <property type="entry name" value="DD-peptidase/beta-lactamase superfamily"/>
    <property type="match status" value="1"/>
</dbReference>
<dbReference type="InterPro" id="IPR036138">
    <property type="entry name" value="PBP_dimer_sf"/>
</dbReference>
<name>A0A4R3TKW3_9FIRM</name>
<dbReference type="InterPro" id="IPR012338">
    <property type="entry name" value="Beta-lactam/transpept-like"/>
</dbReference>
<evidence type="ECO:0000256" key="1">
    <source>
        <dbReference type="ARBA" id="ARBA00004370"/>
    </source>
</evidence>
<dbReference type="CDD" id="cd06576">
    <property type="entry name" value="PASTA_Pbp2x-like_1"/>
    <property type="match status" value="1"/>
</dbReference>
<dbReference type="PANTHER" id="PTHR30627:SF26">
    <property type="entry name" value="PENICILLIN-BINDING PROTEIN 2B"/>
    <property type="match status" value="1"/>
</dbReference>
<dbReference type="InterPro" id="IPR005311">
    <property type="entry name" value="PBP_dimer"/>
</dbReference>
<dbReference type="PANTHER" id="PTHR30627">
    <property type="entry name" value="PEPTIDOGLYCAN D,D-TRANSPEPTIDASE"/>
    <property type="match status" value="1"/>
</dbReference>
<comment type="caution">
    <text evidence="6">The sequence shown here is derived from an EMBL/GenBank/DDBJ whole genome shotgun (WGS) entry which is preliminary data.</text>
</comment>
<dbReference type="EMBL" id="SMBP01000002">
    <property type="protein sequence ID" value="TCU63010.1"/>
    <property type="molecule type" value="Genomic_DNA"/>
</dbReference>
<feature type="domain" description="PASTA" evidence="5">
    <location>
        <begin position="614"/>
        <end position="671"/>
    </location>
</feature>
<keyword evidence="4" id="KW-1133">Transmembrane helix</keyword>
<dbReference type="CDD" id="cd06575">
    <property type="entry name" value="PASTA_Pbp2x-like_2"/>
    <property type="match status" value="1"/>
</dbReference>
<dbReference type="Gene3D" id="2.20.70.70">
    <property type="match status" value="1"/>
</dbReference>
<dbReference type="RefSeq" id="WP_132223494.1">
    <property type="nucleotide sequence ID" value="NZ_JANKBG010000002.1"/>
</dbReference>
<dbReference type="InterPro" id="IPR001460">
    <property type="entry name" value="PCN-bd_Tpept"/>
</dbReference>
<dbReference type="SUPFAM" id="SSF54184">
    <property type="entry name" value="Penicillin-binding protein 2x (pbp-2x), c-terminal domain"/>
    <property type="match status" value="2"/>
</dbReference>
<dbReference type="PROSITE" id="PS51178">
    <property type="entry name" value="PASTA"/>
    <property type="match status" value="1"/>
</dbReference>
<keyword evidence="4" id="KW-0812">Transmembrane</keyword>